<accession>A0ACC2NL12</accession>
<evidence type="ECO:0000313" key="2">
    <source>
        <dbReference type="Proteomes" id="UP001239111"/>
    </source>
</evidence>
<comment type="caution">
    <text evidence="1">The sequence shown here is derived from an EMBL/GenBank/DDBJ whole genome shotgun (WGS) entry which is preliminary data.</text>
</comment>
<evidence type="ECO:0000313" key="1">
    <source>
        <dbReference type="EMBL" id="KAJ8671792.1"/>
    </source>
</evidence>
<protein>
    <submittedName>
        <fullName evidence="1">Uncharacterized protein</fullName>
    </submittedName>
</protein>
<reference evidence="1" key="1">
    <citation type="submission" date="2023-04" db="EMBL/GenBank/DDBJ databases">
        <title>A chromosome-level genome assembly of the parasitoid wasp Eretmocerus hayati.</title>
        <authorList>
            <person name="Zhong Y."/>
            <person name="Liu S."/>
            <person name="Liu Y."/>
        </authorList>
    </citation>
    <scope>NUCLEOTIDE SEQUENCE</scope>
    <source>
        <strain evidence="1">ZJU_SS_LIU_2023</strain>
    </source>
</reference>
<sequence length="226" mass="25416">MIHRLKNKMQGPYSPQIKEFARSLHFHSPAAYRMVRESFANCLSSIETLNRWYSLNDHPPGMSENAIKNVSEMVSQESRKTGGKKLVFNITSDGIGIKKWAQMNKKSEKWMGLIDLGGQLEPDRDKVGNIKLATKVLVFMLVNINGGSKIPVAYYFTNSLSGTNKSILLKDLLLKLHEANIEVVSVTFDGDESNVKACSYLGANFDYDNKSKFKPYLDYPVTSEPV</sequence>
<keyword evidence="2" id="KW-1185">Reference proteome</keyword>
<dbReference type="EMBL" id="CM056743">
    <property type="protein sequence ID" value="KAJ8671792.1"/>
    <property type="molecule type" value="Genomic_DNA"/>
</dbReference>
<gene>
    <name evidence="1" type="ORF">QAD02_003051</name>
</gene>
<dbReference type="Proteomes" id="UP001239111">
    <property type="component" value="Chromosome 3"/>
</dbReference>
<organism evidence="1 2">
    <name type="scientific">Eretmocerus hayati</name>
    <dbReference type="NCBI Taxonomy" id="131215"/>
    <lineage>
        <taxon>Eukaryota</taxon>
        <taxon>Metazoa</taxon>
        <taxon>Ecdysozoa</taxon>
        <taxon>Arthropoda</taxon>
        <taxon>Hexapoda</taxon>
        <taxon>Insecta</taxon>
        <taxon>Pterygota</taxon>
        <taxon>Neoptera</taxon>
        <taxon>Endopterygota</taxon>
        <taxon>Hymenoptera</taxon>
        <taxon>Apocrita</taxon>
        <taxon>Proctotrupomorpha</taxon>
        <taxon>Chalcidoidea</taxon>
        <taxon>Aphelinidae</taxon>
        <taxon>Aphelininae</taxon>
        <taxon>Eretmocerus</taxon>
    </lineage>
</organism>
<name>A0ACC2NL12_9HYME</name>
<proteinExistence type="predicted"/>